<dbReference type="Proteomes" id="UP000626092">
    <property type="component" value="Unassembled WGS sequence"/>
</dbReference>
<keyword evidence="1" id="KW-0812">Transmembrane</keyword>
<sequence length="299" mass="31544">MPVQPMKSIAAVAITNSDFGIPEAMAAGILTGAILFFLGVTGLMQLVYRFIPLSVVRGIQLAQGLSFALTAVKYIRNVQDFSKSKSSGQRHWLGLDGLVLALICAVFIIIVNGAGDDEIEERESDGDLGDRERVGKRRKLTKIVASLPSAFNIFLLGVVLAIIRGPKVFKGLKYGPSPIEIVKISKNAWKDGFIKGSSNCPSGQYKFGGRSGCCVALLGAAKLGLGLVLVLGSSLVKFPVGGVGGPSAVCWDRAGYVLKGNGLERGSSFRCDASLYCRFASGLERGPGLSVWDGCALPS</sequence>
<dbReference type="InterPro" id="IPR031563">
    <property type="entry name" value="MOT1/MOT2"/>
</dbReference>
<evidence type="ECO:0000313" key="2">
    <source>
        <dbReference type="EMBL" id="KAF7137973.1"/>
    </source>
</evidence>
<feature type="transmembrane region" description="Helical" evidence="1">
    <location>
        <begin position="143"/>
        <end position="163"/>
    </location>
</feature>
<keyword evidence="1" id="KW-1133">Transmembrane helix</keyword>
<reference evidence="2" key="1">
    <citation type="submission" date="2019-11" db="EMBL/GenBank/DDBJ databases">
        <authorList>
            <person name="Liu Y."/>
            <person name="Hou J."/>
            <person name="Li T.-Q."/>
            <person name="Guan C.-H."/>
            <person name="Wu X."/>
            <person name="Wu H.-Z."/>
            <person name="Ling F."/>
            <person name="Zhang R."/>
            <person name="Shi X.-G."/>
            <person name="Ren J.-P."/>
            <person name="Chen E.-F."/>
            <person name="Sun J.-M."/>
        </authorList>
    </citation>
    <scope>NUCLEOTIDE SEQUENCE</scope>
    <source>
        <strain evidence="2">Adult_tree_wgs_1</strain>
        <tissue evidence="2">Leaves</tissue>
    </source>
</reference>
<comment type="caution">
    <text evidence="2">The sequence shown here is derived from an EMBL/GenBank/DDBJ whole genome shotgun (WGS) entry which is preliminary data.</text>
</comment>
<accession>A0A834LI45</accession>
<dbReference type="AlphaFoldDB" id="A0A834LI45"/>
<proteinExistence type="predicted"/>
<dbReference type="PANTHER" id="PTHR31970">
    <property type="match status" value="1"/>
</dbReference>
<gene>
    <name evidence="2" type="ORF">RHSIM_Rhsim07G0121400</name>
</gene>
<evidence type="ECO:0000313" key="3">
    <source>
        <dbReference type="Proteomes" id="UP000626092"/>
    </source>
</evidence>
<feature type="transmembrane region" description="Helical" evidence="1">
    <location>
        <begin position="24"/>
        <end position="44"/>
    </location>
</feature>
<feature type="transmembrane region" description="Helical" evidence="1">
    <location>
        <begin position="50"/>
        <end position="72"/>
    </location>
</feature>
<dbReference type="OrthoDB" id="5402974at2759"/>
<evidence type="ECO:0000256" key="1">
    <source>
        <dbReference type="SAM" id="Phobius"/>
    </source>
</evidence>
<dbReference type="GO" id="GO:0015098">
    <property type="term" value="F:molybdate ion transmembrane transporter activity"/>
    <property type="evidence" value="ECO:0007669"/>
    <property type="project" value="InterPro"/>
</dbReference>
<dbReference type="Pfam" id="PF16983">
    <property type="entry name" value="MFS_MOT1"/>
    <property type="match status" value="1"/>
</dbReference>
<keyword evidence="1" id="KW-0472">Membrane</keyword>
<protein>
    <submittedName>
        <fullName evidence="2">Uncharacterized protein</fullName>
    </submittedName>
</protein>
<name>A0A834LI45_RHOSS</name>
<organism evidence="2 3">
    <name type="scientific">Rhododendron simsii</name>
    <name type="common">Sims's rhododendron</name>
    <dbReference type="NCBI Taxonomy" id="118357"/>
    <lineage>
        <taxon>Eukaryota</taxon>
        <taxon>Viridiplantae</taxon>
        <taxon>Streptophyta</taxon>
        <taxon>Embryophyta</taxon>
        <taxon>Tracheophyta</taxon>
        <taxon>Spermatophyta</taxon>
        <taxon>Magnoliopsida</taxon>
        <taxon>eudicotyledons</taxon>
        <taxon>Gunneridae</taxon>
        <taxon>Pentapetalae</taxon>
        <taxon>asterids</taxon>
        <taxon>Ericales</taxon>
        <taxon>Ericaceae</taxon>
        <taxon>Ericoideae</taxon>
        <taxon>Rhodoreae</taxon>
        <taxon>Rhododendron</taxon>
    </lineage>
</organism>
<dbReference type="EMBL" id="WJXA01000007">
    <property type="protein sequence ID" value="KAF7137973.1"/>
    <property type="molecule type" value="Genomic_DNA"/>
</dbReference>
<dbReference type="PANTHER" id="PTHR31970:SF0">
    <property type="entry name" value="MOLYBDATE TRANSPORTER 1"/>
    <property type="match status" value="1"/>
</dbReference>
<keyword evidence="3" id="KW-1185">Reference proteome</keyword>
<feature type="transmembrane region" description="Helical" evidence="1">
    <location>
        <begin position="93"/>
        <end position="114"/>
    </location>
</feature>